<feature type="compositionally biased region" description="Polar residues" evidence="2">
    <location>
        <begin position="692"/>
        <end position="704"/>
    </location>
</feature>
<feature type="region of interest" description="Disordered" evidence="2">
    <location>
        <begin position="349"/>
        <end position="371"/>
    </location>
</feature>
<keyword evidence="4" id="KW-1185">Reference proteome</keyword>
<feature type="region of interest" description="Disordered" evidence="2">
    <location>
        <begin position="1"/>
        <end position="77"/>
    </location>
</feature>
<feature type="domain" description="Rho-GAP" evidence="3">
    <location>
        <begin position="437"/>
        <end position="649"/>
    </location>
</feature>
<keyword evidence="1" id="KW-0343">GTPase activation</keyword>
<dbReference type="InterPro" id="IPR008936">
    <property type="entry name" value="Rho_GTPase_activation_prot"/>
</dbReference>
<dbReference type="GO" id="GO:0015629">
    <property type="term" value="C:actin cytoskeleton"/>
    <property type="evidence" value="ECO:0007669"/>
    <property type="project" value="TreeGrafter"/>
</dbReference>
<evidence type="ECO:0000313" key="4">
    <source>
        <dbReference type="Proteomes" id="UP000095280"/>
    </source>
</evidence>
<dbReference type="CDD" id="cd00159">
    <property type="entry name" value="RhoGAP"/>
    <property type="match status" value="1"/>
</dbReference>
<dbReference type="PANTHER" id="PTHR15729:SF10">
    <property type="entry name" value="GTPASE-ACTIVATING PROTEIN CDGAPR"/>
    <property type="match status" value="1"/>
</dbReference>
<dbReference type="Proteomes" id="UP000095280">
    <property type="component" value="Unplaced"/>
</dbReference>
<proteinExistence type="predicted"/>
<dbReference type="PANTHER" id="PTHR15729">
    <property type="entry name" value="CDC42 GTPASE-ACTIVATING PROTEIN"/>
    <property type="match status" value="1"/>
</dbReference>
<name>A0A1I8JEQ6_9PLAT</name>
<dbReference type="InterPro" id="IPR000198">
    <property type="entry name" value="RhoGAP_dom"/>
</dbReference>
<feature type="compositionally biased region" description="Pro residues" evidence="2">
    <location>
        <begin position="59"/>
        <end position="72"/>
    </location>
</feature>
<sequence length="745" mass="81680">LAQQQQHRNQRHLPTVSAPATDSVKTATAGSSDDDGGFLNPPQCRRRQQQVNPMSPATVRPPSPQPPPPPPRRASLNQLPPASAVFERPETCKLSAALRKRAHNHYLPGCMNLSELRVSPIGFYFASSSTSSQSSTSSPTPSSPAAVESFYRDARIELSVTVGSDNSNWTVIRTLTELVAMDAALHRCCLQRCAHNRLDDLGAAFNDARFRSINNNSKNLNSTESVEQLRCRLLSECQALLSRYFKCLTSLLPIVGDRITCPMVLDPLEINCNGERLSNVDRYNTQAVELAVTIAEFRPAANDELELRIGDYVALTHVTVNVDQPTWWQGKIVSLDTAGVASAAAGGGCLDSQPAENGPQQPQNKQASARAAAPRIGFFPSNCVRILAGPDASSLRPTPIRTRFGHLLPALRAFFRSRPDAGDLRPSGILRPALFGSDLSSACAVGQWDRDGLPAILLHCVTVIERHGSQQQGIYRRSGNAIEIQHLREAFEHLDRLFVQFIGVVKQMPVRCGWGRFAMPLFNEVHNYASLLKAFFRELAVPLLGSELADCSTGDGPAIKESLLMLPPAHIRVAAYLFGHLNRLTTHSDTTLMSSRNLGLVWAPNLCQQLLLTQEAINSPDTDLATVAKQSLHLADVIAYIIDHRTELFPSSAISDANHSASSCLPVFARENPNLSQRSNPLAVSIRRAPSNRKQQQQQPVSTEETARMRQACQQLYSHCPRLSAPKRRQFLLQPLAPPPATQPK</sequence>
<evidence type="ECO:0000256" key="2">
    <source>
        <dbReference type="SAM" id="MobiDB-lite"/>
    </source>
</evidence>
<dbReference type="GO" id="GO:0001650">
    <property type="term" value="C:fibrillar center"/>
    <property type="evidence" value="ECO:0007669"/>
    <property type="project" value="TreeGrafter"/>
</dbReference>
<reference evidence="5" key="1">
    <citation type="submission" date="2016-11" db="UniProtKB">
        <authorList>
            <consortium name="WormBaseParasite"/>
        </authorList>
    </citation>
    <scope>IDENTIFICATION</scope>
</reference>
<dbReference type="InterPro" id="IPR051576">
    <property type="entry name" value="PX-Rho_GAP"/>
</dbReference>
<organism evidence="4 5">
    <name type="scientific">Macrostomum lignano</name>
    <dbReference type="NCBI Taxonomy" id="282301"/>
    <lineage>
        <taxon>Eukaryota</taxon>
        <taxon>Metazoa</taxon>
        <taxon>Spiralia</taxon>
        <taxon>Lophotrochozoa</taxon>
        <taxon>Platyhelminthes</taxon>
        <taxon>Rhabditophora</taxon>
        <taxon>Macrostomorpha</taxon>
        <taxon>Macrostomida</taxon>
        <taxon>Macrostomidae</taxon>
        <taxon>Macrostomum</taxon>
    </lineage>
</organism>
<dbReference type="PROSITE" id="PS50238">
    <property type="entry name" value="RHOGAP"/>
    <property type="match status" value="1"/>
</dbReference>
<dbReference type="GO" id="GO:0005938">
    <property type="term" value="C:cell cortex"/>
    <property type="evidence" value="ECO:0007669"/>
    <property type="project" value="TreeGrafter"/>
</dbReference>
<dbReference type="InterPro" id="IPR036028">
    <property type="entry name" value="SH3-like_dom_sf"/>
</dbReference>
<protein>
    <submittedName>
        <fullName evidence="5">Rho-GAP domain-containing protein</fullName>
    </submittedName>
</protein>
<dbReference type="Gene3D" id="1.10.555.10">
    <property type="entry name" value="Rho GTPase activation protein"/>
    <property type="match status" value="1"/>
</dbReference>
<evidence type="ECO:0000256" key="1">
    <source>
        <dbReference type="ARBA" id="ARBA00022468"/>
    </source>
</evidence>
<dbReference type="AlphaFoldDB" id="A0A1I8JEQ6"/>
<feature type="compositionally biased region" description="Polar residues" evidence="2">
    <location>
        <begin position="18"/>
        <end position="31"/>
    </location>
</feature>
<feature type="compositionally biased region" description="Polar residues" evidence="2">
    <location>
        <begin position="354"/>
        <end position="367"/>
    </location>
</feature>
<evidence type="ECO:0000313" key="5">
    <source>
        <dbReference type="WBParaSite" id="maker-uti_cns_0047194-snap-gene-0.8-mRNA-1"/>
    </source>
</evidence>
<dbReference type="GO" id="GO:0005654">
    <property type="term" value="C:nucleoplasm"/>
    <property type="evidence" value="ECO:0007669"/>
    <property type="project" value="TreeGrafter"/>
</dbReference>
<dbReference type="WBParaSite" id="maker-uti_cns_0047194-snap-gene-0.8-mRNA-1">
    <property type="protein sequence ID" value="maker-uti_cns_0047194-snap-gene-0.8-mRNA-1"/>
    <property type="gene ID" value="maker-uti_cns_0047194-snap-gene-0.8"/>
</dbReference>
<feature type="region of interest" description="Disordered" evidence="2">
    <location>
        <begin position="687"/>
        <end position="707"/>
    </location>
</feature>
<dbReference type="GO" id="GO:0007264">
    <property type="term" value="P:small GTPase-mediated signal transduction"/>
    <property type="evidence" value="ECO:0007669"/>
    <property type="project" value="TreeGrafter"/>
</dbReference>
<dbReference type="GO" id="GO:0005886">
    <property type="term" value="C:plasma membrane"/>
    <property type="evidence" value="ECO:0007669"/>
    <property type="project" value="TreeGrafter"/>
</dbReference>
<dbReference type="GO" id="GO:0005096">
    <property type="term" value="F:GTPase activator activity"/>
    <property type="evidence" value="ECO:0007669"/>
    <property type="project" value="UniProtKB-KW"/>
</dbReference>
<dbReference type="SUPFAM" id="SSF48350">
    <property type="entry name" value="GTPase activation domain, GAP"/>
    <property type="match status" value="1"/>
</dbReference>
<evidence type="ECO:0000259" key="3">
    <source>
        <dbReference type="PROSITE" id="PS50238"/>
    </source>
</evidence>
<dbReference type="SMART" id="SM00324">
    <property type="entry name" value="RhoGAP"/>
    <property type="match status" value="1"/>
</dbReference>
<dbReference type="Pfam" id="PF00620">
    <property type="entry name" value="RhoGAP"/>
    <property type="match status" value="1"/>
</dbReference>
<accession>A0A1I8JEQ6</accession>
<dbReference type="GO" id="GO:0005794">
    <property type="term" value="C:Golgi apparatus"/>
    <property type="evidence" value="ECO:0007669"/>
    <property type="project" value="TreeGrafter"/>
</dbReference>
<dbReference type="Gene3D" id="2.30.30.40">
    <property type="entry name" value="SH3 Domains"/>
    <property type="match status" value="1"/>
</dbReference>
<dbReference type="SUPFAM" id="SSF50044">
    <property type="entry name" value="SH3-domain"/>
    <property type="match status" value="1"/>
</dbReference>